<evidence type="ECO:0000313" key="2">
    <source>
        <dbReference type="Proteomes" id="UP001399917"/>
    </source>
</evidence>
<proteinExistence type="predicted"/>
<organism evidence="1 2">
    <name type="scientific">Celeribacter arenosi</name>
    <dbReference type="NCBI Taxonomy" id="792649"/>
    <lineage>
        <taxon>Bacteria</taxon>
        <taxon>Pseudomonadati</taxon>
        <taxon>Pseudomonadota</taxon>
        <taxon>Alphaproteobacteria</taxon>
        <taxon>Rhodobacterales</taxon>
        <taxon>Roseobacteraceae</taxon>
        <taxon>Celeribacter</taxon>
    </lineage>
</organism>
<evidence type="ECO:0008006" key="3">
    <source>
        <dbReference type="Google" id="ProtNLM"/>
    </source>
</evidence>
<name>A0ABP7JWV6_9RHOB</name>
<keyword evidence="2" id="KW-1185">Reference proteome</keyword>
<evidence type="ECO:0000313" key="1">
    <source>
        <dbReference type="EMBL" id="GAA3857627.1"/>
    </source>
</evidence>
<sequence>MAELLGVDEKHKDEIRAAIKQVYDVRSAIVHGATDARRKRHLEGRQSAFISGFNLTQQALFKMILSDDGTRD</sequence>
<comment type="caution">
    <text evidence="1">The sequence shown here is derived from an EMBL/GenBank/DDBJ whole genome shotgun (WGS) entry which is preliminary data.</text>
</comment>
<dbReference type="EMBL" id="BAABDF010000003">
    <property type="protein sequence ID" value="GAA3857627.1"/>
    <property type="molecule type" value="Genomic_DNA"/>
</dbReference>
<accession>A0ABP7JWV6</accession>
<reference evidence="2" key="1">
    <citation type="journal article" date="2019" name="Int. J. Syst. Evol. Microbiol.">
        <title>The Global Catalogue of Microorganisms (GCM) 10K type strain sequencing project: providing services to taxonomists for standard genome sequencing and annotation.</title>
        <authorList>
            <consortium name="The Broad Institute Genomics Platform"/>
            <consortium name="The Broad Institute Genome Sequencing Center for Infectious Disease"/>
            <person name="Wu L."/>
            <person name="Ma J."/>
        </authorList>
    </citation>
    <scope>NUCLEOTIDE SEQUENCE [LARGE SCALE GENOMIC DNA]</scope>
    <source>
        <strain evidence="2">JCM 17190</strain>
    </source>
</reference>
<gene>
    <name evidence="1" type="ORF">GCM10022404_05600</name>
</gene>
<dbReference type="Proteomes" id="UP001399917">
    <property type="component" value="Unassembled WGS sequence"/>
</dbReference>
<protein>
    <recommendedName>
        <fullName evidence="3">Apea-like HEPN domain-containing protein</fullName>
    </recommendedName>
</protein>